<dbReference type="SUPFAM" id="SSF47473">
    <property type="entry name" value="EF-hand"/>
    <property type="match status" value="1"/>
</dbReference>
<dbReference type="Proteomes" id="UP000799049">
    <property type="component" value="Unassembled WGS sequence"/>
</dbReference>
<evidence type="ECO:0000313" key="3">
    <source>
        <dbReference type="Proteomes" id="UP000799049"/>
    </source>
</evidence>
<accession>A0A8K0AIP1</accession>
<keyword evidence="3" id="KW-1185">Reference proteome</keyword>
<feature type="region of interest" description="Disordered" evidence="1">
    <location>
        <begin position="99"/>
        <end position="148"/>
    </location>
</feature>
<protein>
    <submittedName>
        <fullName evidence="2">Putative mitochondrial protein</fullName>
    </submittedName>
</protein>
<feature type="compositionally biased region" description="Polar residues" evidence="1">
    <location>
        <begin position="268"/>
        <end position="281"/>
    </location>
</feature>
<comment type="caution">
    <text evidence="2">The sequence shown here is derived from an EMBL/GenBank/DDBJ whole genome shotgun (WGS) entry which is preliminary data.</text>
</comment>
<evidence type="ECO:0000256" key="1">
    <source>
        <dbReference type="SAM" id="MobiDB-lite"/>
    </source>
</evidence>
<name>A0A8K0AIP1_ANDGO</name>
<dbReference type="EMBL" id="VRVR01000015">
    <property type="protein sequence ID" value="KAF0852805.1"/>
    <property type="molecule type" value="Genomic_DNA"/>
</dbReference>
<gene>
    <name evidence="2" type="ORF">ANDGO_04077</name>
</gene>
<feature type="region of interest" description="Disordered" evidence="1">
    <location>
        <begin position="202"/>
        <end position="239"/>
    </location>
</feature>
<feature type="compositionally biased region" description="Polar residues" evidence="1">
    <location>
        <begin position="107"/>
        <end position="146"/>
    </location>
</feature>
<feature type="compositionally biased region" description="Low complexity" evidence="1">
    <location>
        <begin position="213"/>
        <end position="239"/>
    </location>
</feature>
<organism evidence="2 3">
    <name type="scientific">Andalucia godoyi</name>
    <name type="common">Flagellate</name>
    <dbReference type="NCBI Taxonomy" id="505711"/>
    <lineage>
        <taxon>Eukaryota</taxon>
        <taxon>Discoba</taxon>
        <taxon>Jakobida</taxon>
        <taxon>Andalucina</taxon>
        <taxon>Andaluciidae</taxon>
        <taxon>Andalucia</taxon>
    </lineage>
</organism>
<feature type="region of interest" description="Disordered" evidence="1">
    <location>
        <begin position="252"/>
        <end position="303"/>
    </location>
</feature>
<proteinExistence type="predicted"/>
<dbReference type="Gene3D" id="1.10.238.10">
    <property type="entry name" value="EF-hand"/>
    <property type="match status" value="1"/>
</dbReference>
<evidence type="ECO:0000313" key="2">
    <source>
        <dbReference type="EMBL" id="KAF0852805.1"/>
    </source>
</evidence>
<sequence>MPFSWIERRKLLAHYQNTVLGLPSRTRALISWVLEYTQPPHSALLTDDDRERLSLIALLEIKASCRNAEFPALPPLEIVVAGLIPAAPEQISLPKIGVSQAGPGSAVSPNSVSPMLARSENSLSPSSTNGMTASAVSPMGGTSASNAPVAKSVLERQQEFLRNKEANQVKQRELLDARESHELTFAPQSFTKDYRTVMPLSARQKSSPGMVESGAGTSVPSSSLSPKPPSAATSPAAGSAAGVSNSLLASFSPSGATTSRERRFKGSPTASSATSGRSSPTEPERPALESAEKTDKSKKEKKAKPKKTYAFCKEFETSTQFSAEDIEDIYHRWMTALEGSVPDVKSAPKATWDIPKASKEQFYEILNSVFGIHDSFAQQRFFMAFDRFNRASIKGQIDFHGFVHRLSDITKASPEQAARPIFYIFDVQETEMLQRQEVYKVLLSLSKDYKLEDVLFAVQQTYKKFDAANSGGISFGTFSSLLQGDDILLRQIQICLSFTPSAEKFKQMQLELERKKKDVYHQIREKEARALKEFDDGKA</sequence>
<dbReference type="AlphaFoldDB" id="A0A8K0AIP1"/>
<reference evidence="2" key="1">
    <citation type="submission" date="2019-09" db="EMBL/GenBank/DDBJ databases">
        <title>The Mitochondrial Proteome of the Jakobid, Andalucia godoyi, a Protist With the Most Gene-Rich and Bacteria-Like Mitochondrial Genome.</title>
        <authorList>
            <person name="Gray M.W."/>
            <person name="Burger G."/>
            <person name="Derelle R."/>
            <person name="Klimes V."/>
            <person name="Leger M."/>
            <person name="Sarrasin M."/>
            <person name="Vlcek C."/>
            <person name="Roger A.J."/>
            <person name="Elias M."/>
            <person name="Lang B.F."/>
        </authorList>
    </citation>
    <scope>NUCLEOTIDE SEQUENCE</scope>
    <source>
        <strain evidence="2">And28</strain>
    </source>
</reference>
<dbReference type="InterPro" id="IPR011992">
    <property type="entry name" value="EF-hand-dom_pair"/>
</dbReference>
<feature type="compositionally biased region" description="Basic and acidic residues" evidence="1">
    <location>
        <begin position="282"/>
        <end position="298"/>
    </location>
</feature>